<feature type="non-terminal residue" evidence="1">
    <location>
        <position position="1"/>
    </location>
</feature>
<dbReference type="EMBL" id="JANHEB010000150">
    <property type="protein sequence ID" value="MCQ6289161.1"/>
    <property type="molecule type" value="Genomic_DNA"/>
</dbReference>
<name>A0AAW5L8J2_BACCE</name>
<gene>
    <name evidence="1" type="ORF">NPM19_31880</name>
</gene>
<comment type="caution">
    <text evidence="1">The sequence shown here is derived from an EMBL/GenBank/DDBJ whole genome shotgun (WGS) entry which is preliminary data.</text>
</comment>
<evidence type="ECO:0000313" key="1">
    <source>
        <dbReference type="EMBL" id="MCQ6289161.1"/>
    </source>
</evidence>
<dbReference type="AlphaFoldDB" id="A0AAW5L8J2"/>
<organism evidence="1 2">
    <name type="scientific">Bacillus cereus</name>
    <dbReference type="NCBI Taxonomy" id="1396"/>
    <lineage>
        <taxon>Bacteria</taxon>
        <taxon>Bacillati</taxon>
        <taxon>Bacillota</taxon>
        <taxon>Bacilli</taxon>
        <taxon>Bacillales</taxon>
        <taxon>Bacillaceae</taxon>
        <taxon>Bacillus</taxon>
        <taxon>Bacillus cereus group</taxon>
    </lineage>
</organism>
<reference evidence="1" key="1">
    <citation type="submission" date="2022-07" db="EMBL/GenBank/DDBJ databases">
        <title>Identification and characterization of Bacillus thuringiensis and other Bacillus cereus group isolates from spinach by whole genome sequencing.</title>
        <authorList>
            <person name="Zao X."/>
            <person name="Zervas A."/>
            <person name="Hendriks M."/>
            <person name="Rajkovic A."/>
            <person name="Van Overbeek L."/>
            <person name="Hendriksen N.B."/>
            <person name="Uyttendaele M."/>
        </authorList>
    </citation>
    <scope>NUCLEOTIDE SEQUENCE</scope>
    <source>
        <strain evidence="1">781001F-1</strain>
    </source>
</reference>
<proteinExistence type="predicted"/>
<accession>A0AAW5L8J2</accession>
<dbReference type="Proteomes" id="UP001204643">
    <property type="component" value="Unassembled WGS sequence"/>
</dbReference>
<evidence type="ECO:0000313" key="2">
    <source>
        <dbReference type="Proteomes" id="UP001204643"/>
    </source>
</evidence>
<protein>
    <submittedName>
        <fullName evidence="1">Uncharacterized protein</fullName>
    </submittedName>
</protein>
<sequence length="162" mass="19214">LDENKAKMENKQFEQIAQNPEALQLLQQYTMQEQQFEQQAQAMQAQGIDPMQAGIQPPQLSIPTPQVRDFYDHEVHVYMHNAFRKSSLYDELPPEVQQLVDEHVQQHMKALHAPMEVDRELQVEQEQQMQEEQRAMKEQDLQLQHRKLDIEEKKVEKQGEKV</sequence>